<dbReference type="EMBL" id="JARRAG010000002">
    <property type="protein sequence ID" value="MDG3007547.1"/>
    <property type="molecule type" value="Genomic_DNA"/>
</dbReference>
<sequence>MRLVSIDARRITDEDALHDAFAEAFGFPPFYGRNMNAWIDCMSYLDDPSAEMTAWHVAPGEVVVLDLGDATDLYRRRSDLYAAIVDCAAFVNKRRIDAGDASVLALAYFKDP</sequence>
<feature type="domain" description="Barstar (barnase inhibitor)" evidence="2">
    <location>
        <begin position="1"/>
        <end position="92"/>
    </location>
</feature>
<dbReference type="Gene3D" id="3.30.370.10">
    <property type="entry name" value="Barstar-like"/>
    <property type="match status" value="1"/>
</dbReference>
<evidence type="ECO:0000259" key="2">
    <source>
        <dbReference type="Pfam" id="PF01337"/>
    </source>
</evidence>
<protein>
    <submittedName>
        <fullName evidence="3">Barstar family protein</fullName>
    </submittedName>
</protein>
<comment type="similarity">
    <text evidence="1">Belongs to the barstar family.</text>
</comment>
<comment type="caution">
    <text evidence="3">The sequence shown here is derived from an EMBL/GenBank/DDBJ whole genome shotgun (WGS) entry which is preliminary data.</text>
</comment>
<dbReference type="Pfam" id="PF01337">
    <property type="entry name" value="Barstar"/>
    <property type="match status" value="1"/>
</dbReference>
<dbReference type="InterPro" id="IPR000468">
    <property type="entry name" value="Barstar"/>
</dbReference>
<name>A0ABT6FJ21_9BACT</name>
<proteinExistence type="inferred from homology"/>
<reference evidence="3 4" key="1">
    <citation type="submission" date="2023-03" db="EMBL/GenBank/DDBJ databases">
        <title>Paludisphaera mucosa sp. nov. a novel planctomycete from northern fen.</title>
        <authorList>
            <person name="Ivanova A."/>
        </authorList>
    </citation>
    <scope>NUCLEOTIDE SEQUENCE [LARGE SCALE GENOMIC DNA]</scope>
    <source>
        <strain evidence="3 4">Pla2</strain>
    </source>
</reference>
<evidence type="ECO:0000256" key="1">
    <source>
        <dbReference type="ARBA" id="ARBA00006845"/>
    </source>
</evidence>
<organism evidence="3 4">
    <name type="scientific">Paludisphaera mucosa</name>
    <dbReference type="NCBI Taxonomy" id="3030827"/>
    <lineage>
        <taxon>Bacteria</taxon>
        <taxon>Pseudomonadati</taxon>
        <taxon>Planctomycetota</taxon>
        <taxon>Planctomycetia</taxon>
        <taxon>Isosphaerales</taxon>
        <taxon>Isosphaeraceae</taxon>
        <taxon>Paludisphaera</taxon>
    </lineage>
</organism>
<dbReference type="SUPFAM" id="SSF52038">
    <property type="entry name" value="Barstar-related"/>
    <property type="match status" value="1"/>
</dbReference>
<gene>
    <name evidence="3" type="ORF">PZE19_27610</name>
</gene>
<keyword evidence="4" id="KW-1185">Reference proteome</keyword>
<accession>A0ABT6FJ21</accession>
<dbReference type="InterPro" id="IPR035905">
    <property type="entry name" value="Barstar-like_sf"/>
</dbReference>
<evidence type="ECO:0000313" key="4">
    <source>
        <dbReference type="Proteomes" id="UP001216907"/>
    </source>
</evidence>
<dbReference type="Proteomes" id="UP001216907">
    <property type="component" value="Unassembled WGS sequence"/>
</dbReference>
<evidence type="ECO:0000313" key="3">
    <source>
        <dbReference type="EMBL" id="MDG3007547.1"/>
    </source>
</evidence>
<dbReference type="RefSeq" id="WP_277863825.1">
    <property type="nucleotide sequence ID" value="NZ_JARRAG010000002.1"/>
</dbReference>